<evidence type="ECO:0000313" key="1">
    <source>
        <dbReference type="EMBL" id="SVA15490.1"/>
    </source>
</evidence>
<protein>
    <recommendedName>
        <fullName evidence="2">Regulatory protein RecX</fullName>
    </recommendedName>
</protein>
<reference evidence="1" key="1">
    <citation type="submission" date="2018-05" db="EMBL/GenBank/DDBJ databases">
        <authorList>
            <person name="Lanie J.A."/>
            <person name="Ng W.-L."/>
            <person name="Kazmierczak K.M."/>
            <person name="Andrzejewski T.M."/>
            <person name="Davidsen T.M."/>
            <person name="Wayne K.J."/>
            <person name="Tettelin H."/>
            <person name="Glass J.I."/>
            <person name="Rusch D."/>
            <person name="Podicherti R."/>
            <person name="Tsui H.-C.T."/>
            <person name="Winkler M.E."/>
        </authorList>
    </citation>
    <scope>NUCLEOTIDE SEQUENCE</scope>
</reference>
<evidence type="ECO:0008006" key="2">
    <source>
        <dbReference type="Google" id="ProtNLM"/>
    </source>
</evidence>
<feature type="non-terminal residue" evidence="1">
    <location>
        <position position="128"/>
    </location>
</feature>
<dbReference type="EMBL" id="UINC01004593">
    <property type="protein sequence ID" value="SVA15490.1"/>
    <property type="molecule type" value="Genomic_DNA"/>
</dbReference>
<proteinExistence type="predicted"/>
<organism evidence="1">
    <name type="scientific">marine metagenome</name>
    <dbReference type="NCBI Taxonomy" id="408172"/>
    <lineage>
        <taxon>unclassified sequences</taxon>
        <taxon>metagenomes</taxon>
        <taxon>ecological metagenomes</taxon>
    </lineage>
</organism>
<dbReference type="AlphaFoldDB" id="A0A381THG0"/>
<name>A0A381THG0_9ZZZZ</name>
<accession>A0A381THG0</accession>
<sequence>MDDQMSLMKYAIDYLSKYSSSKNNLERILKKKISRLKIEKKEKFILYNSINQIMLNLEKNKFIDDNNYAISKIRLFAMQGKSKGFIKSYLIQKGIEKNILNNSLDQFEEEDPEWEKKSAKIFVRKKKL</sequence>
<gene>
    <name evidence="1" type="ORF">METZ01_LOCUS68344</name>
</gene>